<dbReference type="EMBL" id="JABCKI010000403">
    <property type="protein sequence ID" value="KAG5650611.1"/>
    <property type="molecule type" value="Genomic_DNA"/>
</dbReference>
<comment type="caution">
    <text evidence="2">The sequence shown here is derived from an EMBL/GenBank/DDBJ whole genome shotgun (WGS) entry which is preliminary data.</text>
</comment>
<feature type="region of interest" description="Disordered" evidence="1">
    <location>
        <begin position="1"/>
        <end position="46"/>
    </location>
</feature>
<dbReference type="Proteomes" id="UP000717328">
    <property type="component" value="Unassembled WGS sequence"/>
</dbReference>
<evidence type="ECO:0000256" key="1">
    <source>
        <dbReference type="SAM" id="MobiDB-lite"/>
    </source>
</evidence>
<reference evidence="2" key="1">
    <citation type="submission" date="2021-02" db="EMBL/GenBank/DDBJ databases">
        <authorList>
            <person name="Nieuwenhuis M."/>
            <person name="Van De Peppel L.J.J."/>
        </authorList>
    </citation>
    <scope>NUCLEOTIDE SEQUENCE</scope>
    <source>
        <strain evidence="2">D49</strain>
    </source>
</reference>
<feature type="compositionally biased region" description="Low complexity" evidence="1">
    <location>
        <begin position="13"/>
        <end position="46"/>
    </location>
</feature>
<organism evidence="2 3">
    <name type="scientific">Sphagnurus paluster</name>
    <dbReference type="NCBI Taxonomy" id="117069"/>
    <lineage>
        <taxon>Eukaryota</taxon>
        <taxon>Fungi</taxon>
        <taxon>Dikarya</taxon>
        <taxon>Basidiomycota</taxon>
        <taxon>Agaricomycotina</taxon>
        <taxon>Agaricomycetes</taxon>
        <taxon>Agaricomycetidae</taxon>
        <taxon>Agaricales</taxon>
        <taxon>Tricholomatineae</taxon>
        <taxon>Lyophyllaceae</taxon>
        <taxon>Sphagnurus</taxon>
    </lineage>
</organism>
<keyword evidence="3" id="KW-1185">Reference proteome</keyword>
<sequence>MSAESHSDQQAQSYSVETSGSSAESSVSPSPTGILSPSTSMSASTSSLPIIKPKISFAPLPQLAPRKRRSAVPLGMAARSQLVRRRRGHGSMDDPVSYEAHNPMWTDEEIEQQRAAALNEGRRQFHYVDEDGQEGEDPFVALGRLVKHAGRSIWRRVSHRDLAKKGKESEKDGVKTETEVVDVDEKLGGAGTVAEIELVVTPAPSSPEQQQTPATGTPGTEGPPVQDDGDGTQPFHGIGQTETIREGQAPYEWIAAALDSSRSESPPRIDYHAQ</sequence>
<evidence type="ECO:0000313" key="3">
    <source>
        <dbReference type="Proteomes" id="UP000717328"/>
    </source>
</evidence>
<dbReference type="OrthoDB" id="3265817at2759"/>
<evidence type="ECO:0000313" key="2">
    <source>
        <dbReference type="EMBL" id="KAG5650611.1"/>
    </source>
</evidence>
<reference evidence="2" key="2">
    <citation type="submission" date="2021-10" db="EMBL/GenBank/DDBJ databases">
        <title>Phylogenomics reveals ancestral predisposition of the termite-cultivated fungus Termitomyces towards a domesticated lifestyle.</title>
        <authorList>
            <person name="Auxier B."/>
            <person name="Grum-Grzhimaylo A."/>
            <person name="Cardenas M.E."/>
            <person name="Lodge J.D."/>
            <person name="Laessoe T."/>
            <person name="Pedersen O."/>
            <person name="Smith M.E."/>
            <person name="Kuyper T.W."/>
            <person name="Franco-Molano E.A."/>
            <person name="Baroni T.J."/>
            <person name="Aanen D.K."/>
        </authorList>
    </citation>
    <scope>NUCLEOTIDE SEQUENCE</scope>
    <source>
        <strain evidence="2">D49</strain>
    </source>
</reference>
<feature type="region of interest" description="Disordered" evidence="1">
    <location>
        <begin position="60"/>
        <end position="100"/>
    </location>
</feature>
<accession>A0A9P7KKH2</accession>
<gene>
    <name evidence="2" type="ORF">H0H81_011659</name>
</gene>
<protein>
    <submittedName>
        <fullName evidence="2">Uncharacterized protein</fullName>
    </submittedName>
</protein>
<dbReference type="AlphaFoldDB" id="A0A9P7KKH2"/>
<feature type="compositionally biased region" description="Low complexity" evidence="1">
    <location>
        <begin position="207"/>
        <end position="224"/>
    </location>
</feature>
<name>A0A9P7KKH2_9AGAR</name>
<feature type="region of interest" description="Disordered" evidence="1">
    <location>
        <begin position="200"/>
        <end position="250"/>
    </location>
</feature>
<proteinExistence type="predicted"/>